<dbReference type="InterPro" id="IPR001509">
    <property type="entry name" value="Epimerase_deHydtase"/>
</dbReference>
<dbReference type="RefSeq" id="WP_120637134.1">
    <property type="nucleotide sequence ID" value="NZ_RAQU01000017.1"/>
</dbReference>
<evidence type="ECO:0000313" key="4">
    <source>
        <dbReference type="EMBL" id="RKK05374.1"/>
    </source>
</evidence>
<proteinExistence type="predicted"/>
<evidence type="ECO:0000259" key="2">
    <source>
        <dbReference type="Pfam" id="PF01408"/>
    </source>
</evidence>
<dbReference type="InParanoid" id="A0A3A9JNJ7"/>
<dbReference type="Proteomes" id="UP000274097">
    <property type="component" value="Unassembled WGS sequence"/>
</dbReference>
<sequence>MSETKPARLAIIGCGAVVQHHLLPALRRIGWRPEVLVDPSERNLAATAAIAGRSKTLIRTADWTKAAASFDAAIVAAPHALHGPIGKALIAAGKHVFMEKPLATASSDAREMLRASAERGTILSVGLLRRYLHITRWTKALIASGILGTIRQVEVREGFVFNWATSTDGLLKPGLAGGGVLMDTGAHTLDEVLWWLGDARVSRYRDDARTGVEADCLIDLDLPSGGHGLIELSRSRELPNTCRIEGSKGYVELHLYRNEVLSCSDNVRAFKSDGMGVGAFPEQRFPDLFGGELADFRKSILSGRQQGVDGAEGLRSIEMIEACYARREPLKMPWEEATLQDASVMVPPGTKVAITGATGFIGGRLAERLLEQGAEVRCLVRSMGAAVRLARLPVEIHKVDLTDAAGVSEALKDVQLVFHCAYDPRSSSHNLVGTRNLISACAALKVQRFVYTSTFSVYEPLPDGPLTEETRDGDKSWLYTRTKLELEKAVMDAVREKGLKGTIIQPTIVYGPFSRPWTIAPAEMLLYGTVVLPDRGEGLCNAVHVDDVVDAMILMTQRPEAVGERFVISGPETVTWGRFFEAFARALRIKGPEYRPAAEIARENSGLMHDIKLVARNPKKIVQIAVRVPAVRSLLQSGLDALPKPVYDLVSRAYFGDGSRPTGMVHLPDPQLLRLYTAKALVDSEKARRLIGYAPRFDFDRGMAATALYLEWAFGAQRRSSKAVLDAPAMPEATAMAAE</sequence>
<dbReference type="SUPFAM" id="SSF51735">
    <property type="entry name" value="NAD(P)-binding Rossmann-fold domains"/>
    <property type="match status" value="2"/>
</dbReference>
<dbReference type="InterPro" id="IPR036291">
    <property type="entry name" value="NAD(P)-bd_dom_sf"/>
</dbReference>
<feature type="domain" description="Gfo/Idh/MocA-like oxidoreductase N-terminal" evidence="2">
    <location>
        <begin position="8"/>
        <end position="126"/>
    </location>
</feature>
<dbReference type="Gene3D" id="3.40.50.720">
    <property type="entry name" value="NAD(P)-binding Rossmann-like Domain"/>
    <property type="match status" value="2"/>
</dbReference>
<dbReference type="Gene3D" id="3.30.360.10">
    <property type="entry name" value="Dihydrodipicolinate Reductase, domain 2"/>
    <property type="match status" value="1"/>
</dbReference>
<dbReference type="EMBL" id="RAQU01000017">
    <property type="protein sequence ID" value="RKK05374.1"/>
    <property type="molecule type" value="Genomic_DNA"/>
</dbReference>
<dbReference type="PANTHER" id="PTHR48079:SF6">
    <property type="entry name" value="NAD(P)-BINDING DOMAIN-CONTAINING PROTEIN-RELATED"/>
    <property type="match status" value="1"/>
</dbReference>
<feature type="domain" description="GFO/IDH/MocA-like oxidoreductase" evidence="3">
    <location>
        <begin position="138"/>
        <end position="251"/>
    </location>
</feature>
<dbReference type="GO" id="GO:0000166">
    <property type="term" value="F:nucleotide binding"/>
    <property type="evidence" value="ECO:0007669"/>
    <property type="project" value="InterPro"/>
</dbReference>
<organism evidence="4 7">
    <name type="scientific">Teichococcus wenyumeiae</name>
    <dbReference type="NCBI Taxonomy" id="2478470"/>
    <lineage>
        <taxon>Bacteria</taxon>
        <taxon>Pseudomonadati</taxon>
        <taxon>Pseudomonadota</taxon>
        <taxon>Alphaproteobacteria</taxon>
        <taxon>Acetobacterales</taxon>
        <taxon>Roseomonadaceae</taxon>
        <taxon>Roseomonas</taxon>
    </lineage>
</organism>
<dbReference type="Proteomes" id="UP000278036">
    <property type="component" value="Unassembled WGS sequence"/>
</dbReference>
<feature type="domain" description="NAD-dependent epimerase/dehydratase" evidence="1">
    <location>
        <begin position="352"/>
        <end position="568"/>
    </location>
</feature>
<dbReference type="SUPFAM" id="SSF55347">
    <property type="entry name" value="Glyceraldehyde-3-phosphate dehydrogenase-like, C-terminal domain"/>
    <property type="match status" value="1"/>
</dbReference>
<dbReference type="InterPro" id="IPR055170">
    <property type="entry name" value="GFO_IDH_MocA-like_dom"/>
</dbReference>
<reference evidence="4 7" key="1">
    <citation type="submission" date="2018-09" db="EMBL/GenBank/DDBJ databases">
        <title>Roseomonas sp. nov., isolated from feces of Tibetan antelopes in the Qinghai-Tibet plateau, China.</title>
        <authorList>
            <person name="Tian Z."/>
        </authorList>
    </citation>
    <scope>NUCLEOTIDE SEQUENCE [LARGE SCALE GENOMIC DNA]</scope>
    <source>
        <strain evidence="5 6">Z23</strain>
        <strain evidence="4 7">Z24</strain>
    </source>
</reference>
<dbReference type="InterPro" id="IPR051783">
    <property type="entry name" value="NAD(P)-dependent_oxidoreduct"/>
</dbReference>
<evidence type="ECO:0000313" key="6">
    <source>
        <dbReference type="Proteomes" id="UP000274097"/>
    </source>
</evidence>
<dbReference type="GO" id="GO:0004029">
    <property type="term" value="F:aldehyde dehydrogenase (NAD+) activity"/>
    <property type="evidence" value="ECO:0007669"/>
    <property type="project" value="TreeGrafter"/>
</dbReference>
<dbReference type="Pfam" id="PF01408">
    <property type="entry name" value="GFO_IDH_MocA"/>
    <property type="match status" value="1"/>
</dbReference>
<evidence type="ECO:0000313" key="5">
    <source>
        <dbReference type="EMBL" id="RMI19149.1"/>
    </source>
</evidence>
<comment type="caution">
    <text evidence="4">The sequence shown here is derived from an EMBL/GenBank/DDBJ whole genome shotgun (WGS) entry which is preliminary data.</text>
</comment>
<evidence type="ECO:0000259" key="1">
    <source>
        <dbReference type="Pfam" id="PF01370"/>
    </source>
</evidence>
<dbReference type="OrthoDB" id="9792935at2"/>
<keyword evidence="6" id="KW-1185">Reference proteome</keyword>
<evidence type="ECO:0000259" key="3">
    <source>
        <dbReference type="Pfam" id="PF22725"/>
    </source>
</evidence>
<dbReference type="Pfam" id="PF22725">
    <property type="entry name" value="GFO_IDH_MocA_C3"/>
    <property type="match status" value="1"/>
</dbReference>
<dbReference type="AlphaFoldDB" id="A0A3A9JNJ7"/>
<protein>
    <submittedName>
        <fullName evidence="4">NAD-dependent epimerase/dehydratase family protein</fullName>
    </submittedName>
</protein>
<dbReference type="InterPro" id="IPR000683">
    <property type="entry name" value="Gfo/Idh/MocA-like_OxRdtase_N"/>
</dbReference>
<dbReference type="EMBL" id="RFLX01000024">
    <property type="protein sequence ID" value="RMI19149.1"/>
    <property type="molecule type" value="Genomic_DNA"/>
</dbReference>
<gene>
    <name evidence="4" type="ORF">D6Z83_04460</name>
    <name evidence="5" type="ORF">EBE87_21765</name>
</gene>
<name>A0A3A9JNJ7_9PROT</name>
<dbReference type="PANTHER" id="PTHR48079">
    <property type="entry name" value="PROTEIN YEEZ"/>
    <property type="match status" value="1"/>
</dbReference>
<dbReference type="GO" id="GO:0005737">
    <property type="term" value="C:cytoplasm"/>
    <property type="evidence" value="ECO:0007669"/>
    <property type="project" value="TreeGrafter"/>
</dbReference>
<dbReference type="Pfam" id="PF01370">
    <property type="entry name" value="Epimerase"/>
    <property type="match status" value="1"/>
</dbReference>
<accession>A0A3A9JNJ7</accession>
<evidence type="ECO:0000313" key="7">
    <source>
        <dbReference type="Proteomes" id="UP000278036"/>
    </source>
</evidence>